<dbReference type="EMBL" id="PQFF01000096">
    <property type="protein sequence ID" value="RHZ82903.1"/>
    <property type="molecule type" value="Genomic_DNA"/>
</dbReference>
<dbReference type="Proteomes" id="UP000266861">
    <property type="component" value="Unassembled WGS sequence"/>
</dbReference>
<protein>
    <recommendedName>
        <fullName evidence="3">MULE transposase domain-containing protein</fullName>
    </recommendedName>
</protein>
<evidence type="ECO:0008006" key="3">
    <source>
        <dbReference type="Google" id="ProtNLM"/>
    </source>
</evidence>
<organism evidence="1 2">
    <name type="scientific">Diversispora epigaea</name>
    <dbReference type="NCBI Taxonomy" id="1348612"/>
    <lineage>
        <taxon>Eukaryota</taxon>
        <taxon>Fungi</taxon>
        <taxon>Fungi incertae sedis</taxon>
        <taxon>Mucoromycota</taxon>
        <taxon>Glomeromycotina</taxon>
        <taxon>Glomeromycetes</taxon>
        <taxon>Diversisporales</taxon>
        <taxon>Diversisporaceae</taxon>
        <taxon>Diversispora</taxon>
    </lineage>
</organism>
<evidence type="ECO:0000313" key="1">
    <source>
        <dbReference type="EMBL" id="RHZ82903.1"/>
    </source>
</evidence>
<evidence type="ECO:0000313" key="2">
    <source>
        <dbReference type="Proteomes" id="UP000266861"/>
    </source>
</evidence>
<gene>
    <name evidence="1" type="ORF">Glove_103g198</name>
</gene>
<name>A0A397JD42_9GLOM</name>
<dbReference type="OrthoDB" id="5330842at2759"/>
<accession>A0A397JD42</accession>
<reference evidence="1 2" key="1">
    <citation type="submission" date="2018-08" db="EMBL/GenBank/DDBJ databases">
        <title>Genome and evolution of the arbuscular mycorrhizal fungus Diversispora epigaea (formerly Glomus versiforme) and its bacterial endosymbionts.</title>
        <authorList>
            <person name="Sun X."/>
            <person name="Fei Z."/>
            <person name="Harrison M."/>
        </authorList>
    </citation>
    <scope>NUCLEOTIDE SEQUENCE [LARGE SCALE GENOMIC DNA]</scope>
    <source>
        <strain evidence="1 2">IT104</strain>
    </source>
</reference>
<proteinExistence type="predicted"/>
<keyword evidence="2" id="KW-1185">Reference proteome</keyword>
<dbReference type="STRING" id="1348612.A0A397JD42"/>
<dbReference type="AlphaFoldDB" id="A0A397JD42"/>
<sequence length="523" mass="61729">MENLDKTLEANKENLLVTAFTSGAITNGAIKKGAILLKKTENITMCEFDEEWWPLVSSIWTSMCKEEILDEKRRKTKIRLANLCFMKIKVSRFITEKKVYIERYQDSPNYTHTIEEKAIKNYPPPAIMNVIKEYAIEKLDLSSSVKELRRKEVTNIKSQVYKLQNTYFMGNINLELDIEESVVFFKNQEYQYDWRLFTLYIRDNRSCWDVGVHFFVSKEDSDTVTETLKIIRWFVCSWEPQYFLSDQSNVEANGIAIAFLDSSKGEQNCEAIFYTVHVMRTWITKIYETKVRKKMIHALHKITKIGCNKLIQQAINECQAPTVKQYILRNYIKNTNQWALWARQHSPFLLQITSTNVIESYHNELKRTTVSHHGLLDACHKIIVLDTKKRSDVEYIAFKFHTKQISVVGIDFEIIGQIHKFPFPIQQKIVNEVHAVEKRIEKGKDVPVLISLNCYCLFFHQYLLPCRHIFHNHLYGEKKLLIINAWEQFQQMFMESEFEVYISRELVEIELSKKTETEKAMEN</sequence>
<comment type="caution">
    <text evidence="1">The sequence shown here is derived from an EMBL/GenBank/DDBJ whole genome shotgun (WGS) entry which is preliminary data.</text>
</comment>